<evidence type="ECO:0000256" key="1">
    <source>
        <dbReference type="SAM" id="Coils"/>
    </source>
</evidence>
<keyword evidence="3" id="KW-1185">Reference proteome</keyword>
<dbReference type="EMBL" id="SHOA02000001">
    <property type="protein sequence ID" value="TDH73642.1"/>
    <property type="molecule type" value="Genomic_DNA"/>
</dbReference>
<dbReference type="KEGG" id="blac:94348010"/>
<keyword evidence="1" id="KW-0175">Coiled coil</keyword>
<organism evidence="2 3">
    <name type="scientific">Bremia lactucae</name>
    <name type="common">Lettuce downy mildew</name>
    <dbReference type="NCBI Taxonomy" id="4779"/>
    <lineage>
        <taxon>Eukaryota</taxon>
        <taxon>Sar</taxon>
        <taxon>Stramenopiles</taxon>
        <taxon>Oomycota</taxon>
        <taxon>Peronosporomycetes</taxon>
        <taxon>Peronosporales</taxon>
        <taxon>Peronosporaceae</taxon>
        <taxon>Bremia</taxon>
    </lineage>
</organism>
<dbReference type="Proteomes" id="UP000294530">
    <property type="component" value="Unassembled WGS sequence"/>
</dbReference>
<sequence>MNQSCNATVIKHESAAFGLPAGLDRSPLQRFDISDFESHHLNETIEALAPVLALDASDVAMFAEPADISLPATPNYSSTDSADSIFYSNRAIPHRKTRPRRQRLRTASAASPMLHQHHFKKALRKQVHELQATVYDMQTQVDCAAAEFKQLAELVNQFAQQRRQEKQEQEGVRRRAEQLHDDPEIGVDLVEQRRHFRAQVQHDQEQFEREQQRCYECQSVPEQETFRF</sequence>
<dbReference type="AlphaFoldDB" id="A0A976IKW9"/>
<accession>A0A976IKW9</accession>
<proteinExistence type="predicted"/>
<gene>
    <name evidence="2" type="ORF">CCR75_004253</name>
</gene>
<feature type="coiled-coil region" evidence="1">
    <location>
        <begin position="148"/>
        <end position="182"/>
    </location>
</feature>
<reference evidence="2 3" key="1">
    <citation type="journal article" date="2021" name="Genome Biol.">
        <title>AFLAP: assembly-free linkage analysis pipeline using k-mers from genome sequencing data.</title>
        <authorList>
            <person name="Fletcher K."/>
            <person name="Zhang L."/>
            <person name="Gil J."/>
            <person name="Han R."/>
            <person name="Cavanaugh K."/>
            <person name="Michelmore R."/>
        </authorList>
    </citation>
    <scope>NUCLEOTIDE SEQUENCE [LARGE SCALE GENOMIC DNA]</scope>
    <source>
        <strain evidence="2 3">SF5</strain>
    </source>
</reference>
<dbReference type="RefSeq" id="XP_067823140.1">
    <property type="nucleotide sequence ID" value="XM_067962339.1"/>
</dbReference>
<dbReference type="GeneID" id="94348010"/>
<comment type="caution">
    <text evidence="2">The sequence shown here is derived from an EMBL/GenBank/DDBJ whole genome shotgun (WGS) entry which is preliminary data.</text>
</comment>
<evidence type="ECO:0000313" key="3">
    <source>
        <dbReference type="Proteomes" id="UP000294530"/>
    </source>
</evidence>
<name>A0A976IKW9_BRELC</name>
<protein>
    <submittedName>
        <fullName evidence="2">Uncharacterized protein</fullName>
    </submittedName>
</protein>
<evidence type="ECO:0000313" key="2">
    <source>
        <dbReference type="EMBL" id="TDH73642.1"/>
    </source>
</evidence>
<dbReference type="OrthoDB" id="163625at2759"/>